<gene>
    <name evidence="2" type="ORF">PIB30_083072</name>
</gene>
<dbReference type="EMBL" id="JASCZI010031508">
    <property type="protein sequence ID" value="MED6126911.1"/>
    <property type="molecule type" value="Genomic_DNA"/>
</dbReference>
<comment type="caution">
    <text evidence="2">The sequence shown here is derived from an EMBL/GenBank/DDBJ whole genome shotgun (WGS) entry which is preliminary data.</text>
</comment>
<sequence>MRPHFQYPFSLIIFSIILILIKNARTEEPASKSFLISCGSFIGGTVLTEENGCQIPTTSQHLLLSIQRVQQQKNKTLLFLHKHHTCPQESSLLHQLTGSLFHQTRHYIRLQFYPSNYDSSLDPNNSYFSVHANCFTLLNNFSAYLTAKALPLPLTAVATCPCRQRLLLFPSPSFFSSSPPAIADPRAASSLPFSAFILLRGASGDELKKVKHVVQYGVFAAYHLALETSFLADEGASPLEFPLKSPITVALPDKPSSIERSISTIPGYTILTPREHQGAEPIKIPNSNDGLRIENTLSTCSNLVEKPVVGDLVHTHEVSGDAFQTAQETPSSYCSVFLPNYSSKEGDIEGPKDFFQYRQEKRRETMLNNDLTSDSFGTLEPLGPVGNNQIRTTALSACEGGTPEPLYVKHDNNNKIYDDMIPSKEDFPPSTSDHQSILVFLSTRCVWKGTVCERSHLVRIKYYGSSDKPLGRFLRDQLFDQVFVITNSFHSQMGSGRLMNPNEILHFLVELHLLLV</sequence>
<organism evidence="2 3">
    <name type="scientific">Stylosanthes scabra</name>
    <dbReference type="NCBI Taxonomy" id="79078"/>
    <lineage>
        <taxon>Eukaryota</taxon>
        <taxon>Viridiplantae</taxon>
        <taxon>Streptophyta</taxon>
        <taxon>Embryophyta</taxon>
        <taxon>Tracheophyta</taxon>
        <taxon>Spermatophyta</taxon>
        <taxon>Magnoliopsida</taxon>
        <taxon>eudicotyledons</taxon>
        <taxon>Gunneridae</taxon>
        <taxon>Pentapetalae</taxon>
        <taxon>rosids</taxon>
        <taxon>fabids</taxon>
        <taxon>Fabales</taxon>
        <taxon>Fabaceae</taxon>
        <taxon>Papilionoideae</taxon>
        <taxon>50 kb inversion clade</taxon>
        <taxon>dalbergioids sensu lato</taxon>
        <taxon>Dalbergieae</taxon>
        <taxon>Pterocarpus clade</taxon>
        <taxon>Stylosanthes</taxon>
    </lineage>
</organism>
<protein>
    <submittedName>
        <fullName evidence="2">Uncharacterized protein</fullName>
    </submittedName>
</protein>
<name>A0ABU6RS04_9FABA</name>
<dbReference type="Proteomes" id="UP001341840">
    <property type="component" value="Unassembled WGS sequence"/>
</dbReference>
<dbReference type="PANTHER" id="PTHR45748:SF21">
    <property type="entry name" value="1-PHOSPHATIDYLINOSITOL-3-PHOSPHATE 5-KINASE FAB1A"/>
    <property type="match status" value="1"/>
</dbReference>
<reference evidence="2 3" key="1">
    <citation type="journal article" date="2023" name="Plants (Basel)">
        <title>Bridging the Gap: Combining Genomics and Transcriptomics Approaches to Understand Stylosanthes scabra, an Orphan Legume from the Brazilian Caatinga.</title>
        <authorList>
            <person name="Ferreira-Neto J.R.C."/>
            <person name="da Silva M.D."/>
            <person name="Binneck E."/>
            <person name="de Melo N.F."/>
            <person name="da Silva R.H."/>
            <person name="de Melo A.L.T.M."/>
            <person name="Pandolfi V."/>
            <person name="Bustamante F.O."/>
            <person name="Brasileiro-Vidal A.C."/>
            <person name="Benko-Iseppon A.M."/>
        </authorList>
    </citation>
    <scope>NUCLEOTIDE SEQUENCE [LARGE SCALE GENOMIC DNA]</scope>
    <source>
        <tissue evidence="2">Leaves</tissue>
    </source>
</reference>
<evidence type="ECO:0000256" key="1">
    <source>
        <dbReference type="SAM" id="SignalP"/>
    </source>
</evidence>
<proteinExistence type="predicted"/>
<feature type="chain" id="PRO_5047456211" evidence="1">
    <location>
        <begin position="27"/>
        <end position="516"/>
    </location>
</feature>
<evidence type="ECO:0000313" key="2">
    <source>
        <dbReference type="EMBL" id="MED6126911.1"/>
    </source>
</evidence>
<accession>A0ABU6RS04</accession>
<keyword evidence="3" id="KW-1185">Reference proteome</keyword>
<evidence type="ECO:0000313" key="3">
    <source>
        <dbReference type="Proteomes" id="UP001341840"/>
    </source>
</evidence>
<keyword evidence="1" id="KW-0732">Signal</keyword>
<dbReference type="PANTHER" id="PTHR45748">
    <property type="entry name" value="1-PHOSPHATIDYLINOSITOL 3-PHOSPHATE 5-KINASE-RELATED"/>
    <property type="match status" value="1"/>
</dbReference>
<feature type="signal peptide" evidence="1">
    <location>
        <begin position="1"/>
        <end position="26"/>
    </location>
</feature>